<dbReference type="EMBL" id="AMZH03013220">
    <property type="protein sequence ID" value="RRT49639.1"/>
    <property type="molecule type" value="Genomic_DNA"/>
</dbReference>
<evidence type="ECO:0000313" key="2">
    <source>
        <dbReference type="Proteomes" id="UP000287651"/>
    </source>
</evidence>
<reference evidence="1 2" key="1">
    <citation type="journal article" date="2014" name="Agronomy (Basel)">
        <title>A Draft Genome Sequence for Ensete ventricosum, the Drought-Tolerant Tree Against Hunger.</title>
        <authorList>
            <person name="Harrison J."/>
            <person name="Moore K.A."/>
            <person name="Paszkiewicz K."/>
            <person name="Jones T."/>
            <person name="Grant M."/>
            <person name="Ambacheew D."/>
            <person name="Muzemil S."/>
            <person name="Studholme D.J."/>
        </authorList>
    </citation>
    <scope>NUCLEOTIDE SEQUENCE [LARGE SCALE GENOMIC DNA]</scope>
</reference>
<dbReference type="AlphaFoldDB" id="A0A426YD15"/>
<gene>
    <name evidence="1" type="ORF">B296_00050718</name>
</gene>
<evidence type="ECO:0000313" key="1">
    <source>
        <dbReference type="EMBL" id="RRT49639.1"/>
    </source>
</evidence>
<sequence length="55" mass="6277">MYQPMGIRTSMVSRKNVTMINFAQSLVQSRVSIIFCAPNQNFKIHVIPNVFCTKS</sequence>
<name>A0A426YD15_ENSVE</name>
<protein>
    <submittedName>
        <fullName evidence="1">Uncharacterized protein</fullName>
    </submittedName>
</protein>
<dbReference type="Proteomes" id="UP000287651">
    <property type="component" value="Unassembled WGS sequence"/>
</dbReference>
<comment type="caution">
    <text evidence="1">The sequence shown here is derived from an EMBL/GenBank/DDBJ whole genome shotgun (WGS) entry which is preliminary data.</text>
</comment>
<accession>A0A426YD15</accession>
<proteinExistence type="predicted"/>
<organism evidence="1 2">
    <name type="scientific">Ensete ventricosum</name>
    <name type="common">Abyssinian banana</name>
    <name type="synonym">Musa ensete</name>
    <dbReference type="NCBI Taxonomy" id="4639"/>
    <lineage>
        <taxon>Eukaryota</taxon>
        <taxon>Viridiplantae</taxon>
        <taxon>Streptophyta</taxon>
        <taxon>Embryophyta</taxon>
        <taxon>Tracheophyta</taxon>
        <taxon>Spermatophyta</taxon>
        <taxon>Magnoliopsida</taxon>
        <taxon>Liliopsida</taxon>
        <taxon>Zingiberales</taxon>
        <taxon>Musaceae</taxon>
        <taxon>Ensete</taxon>
    </lineage>
</organism>